<keyword evidence="13" id="KW-1185">Reference proteome</keyword>
<organism evidence="12 13">
    <name type="scientific">Nibrella viscosa</name>
    <dbReference type="NCBI Taxonomy" id="1084524"/>
    <lineage>
        <taxon>Bacteria</taxon>
        <taxon>Pseudomonadati</taxon>
        <taxon>Bacteroidota</taxon>
        <taxon>Cytophagia</taxon>
        <taxon>Cytophagales</taxon>
        <taxon>Spirosomataceae</taxon>
        <taxon>Nibrella</taxon>
    </lineage>
</organism>
<evidence type="ECO:0000256" key="3">
    <source>
        <dbReference type="ARBA" id="ARBA00022722"/>
    </source>
</evidence>
<dbReference type="Gene3D" id="3.40.50.300">
    <property type="entry name" value="P-loop containing nucleotide triphosphate hydrolases"/>
    <property type="match status" value="2"/>
</dbReference>
<keyword evidence="7" id="KW-0347">Helicase</keyword>
<dbReference type="NCBIfam" id="TIGR01587">
    <property type="entry name" value="cas3_core"/>
    <property type="match status" value="1"/>
</dbReference>
<dbReference type="PROSITE" id="PS51192">
    <property type="entry name" value="HELICASE_ATP_BIND_1"/>
    <property type="match status" value="1"/>
</dbReference>
<sequence>MTTFYSHSKQHSDGTVFGSKRLADHTKAVTEKALQSFYKNVTLYTSAPLTELLRLVGMYHDLGKYTTHFQNYLLQTGDFDQELKQHAKFGGFALYQKYCSLGFERLALWAAYLIIHHHKSLTDINDLKSFVVEDSNDENIFNKQAKTIYSALSQISTELGEPDLASYINYPDKKLIRIVRELERKPDIANYFLINYLFSLLIESDKIDASETTLYARKALSATLVDQRIPAVPFQSHVPDTLRQLDQKALRDYVRGAVMQQLNRDDILQKRLFTLTAPTGIGKTLTALDFALRLKAKIREEEGYEAQLIYALPFINIIEQAIIEYKRVIPASEGLVLAHYQFADALEQLSKKNDDEENQGWNQKTMLLDTWQSDVVITTFVQFLQTLIGHRNKLLKKFHHIAGAIIILDEVQTIRLEQLPLIGAALFYAAKLLNARILLMTATKPKTFELANREIIAREDDKLDVLELLAEHEAIFGAFKRTKIIPLINPPVADESAFIEDYFAAYWSEKKSCLIVCNLVKRSVDVFTAIQEYVGERGYQNKVYYLSTNIVPAHRLDVIERVKLDLKCGFKPILVATQCVEAGVDLDFDMGFRDVGPIDSIVQVAGRVNRENSVERQHSPLYVIDFDDCEKIYDRTTATQSREALTKSAADYNGEIPEEHYLSLIGAYYDNLSADGVKSFKTARAIFGSMKRLNYNNENKETCPVSSFQVIEHKGFAVSVFIELDDEATTAKDAFCMLINKKLSKEKFDTKHKLAFNQRIITVPKYLSKVKELQIDKKRNELLDGLYIVNWDELDTYYNQITGFDRSKEDSSAATTVFF</sequence>
<proteinExistence type="inferred from homology"/>
<dbReference type="PROSITE" id="PS51643">
    <property type="entry name" value="HD_CAS3"/>
    <property type="match status" value="1"/>
</dbReference>
<dbReference type="InterPro" id="IPR054712">
    <property type="entry name" value="Cas3-like_dom"/>
</dbReference>
<evidence type="ECO:0000313" key="12">
    <source>
        <dbReference type="EMBL" id="GAA4421237.1"/>
    </source>
</evidence>
<keyword evidence="5" id="KW-0547">Nucleotide-binding</keyword>
<evidence type="ECO:0000256" key="9">
    <source>
        <dbReference type="ARBA" id="ARBA00023118"/>
    </source>
</evidence>
<dbReference type="InterPro" id="IPR014001">
    <property type="entry name" value="Helicase_ATP-bd"/>
</dbReference>
<evidence type="ECO:0000256" key="1">
    <source>
        <dbReference type="ARBA" id="ARBA00006847"/>
    </source>
</evidence>
<dbReference type="InterPro" id="IPR027417">
    <property type="entry name" value="P-loop_NTPase"/>
</dbReference>
<accession>A0ABP8L204</accession>
<dbReference type="NCBIfam" id="TIGR01596">
    <property type="entry name" value="cas3_HD"/>
    <property type="match status" value="1"/>
</dbReference>
<reference evidence="13" key="1">
    <citation type="journal article" date="2019" name="Int. J. Syst. Evol. Microbiol.">
        <title>The Global Catalogue of Microorganisms (GCM) 10K type strain sequencing project: providing services to taxonomists for standard genome sequencing and annotation.</title>
        <authorList>
            <consortium name="The Broad Institute Genomics Platform"/>
            <consortium name="The Broad Institute Genome Sequencing Center for Infectious Disease"/>
            <person name="Wu L."/>
            <person name="Ma J."/>
        </authorList>
    </citation>
    <scope>NUCLEOTIDE SEQUENCE [LARGE SCALE GENOMIC DNA]</scope>
    <source>
        <strain evidence="13">JCM 17925</strain>
    </source>
</reference>
<gene>
    <name evidence="12" type="ORF">GCM10023187_57020</name>
</gene>
<keyword evidence="4" id="KW-0479">Metal-binding</keyword>
<dbReference type="Proteomes" id="UP001500936">
    <property type="component" value="Unassembled WGS sequence"/>
</dbReference>
<keyword evidence="3" id="KW-0540">Nuclease</keyword>
<keyword evidence="8" id="KW-0067">ATP-binding</keyword>
<evidence type="ECO:0000259" key="11">
    <source>
        <dbReference type="PROSITE" id="PS51643"/>
    </source>
</evidence>
<evidence type="ECO:0000256" key="5">
    <source>
        <dbReference type="ARBA" id="ARBA00022741"/>
    </source>
</evidence>
<dbReference type="InterPro" id="IPR006474">
    <property type="entry name" value="Helicase_Cas3_CRISPR-ass_core"/>
</dbReference>
<dbReference type="Gene3D" id="1.10.3210.30">
    <property type="match status" value="1"/>
</dbReference>
<comment type="similarity">
    <text evidence="1">In the N-terminal section; belongs to the CRISPR-associated nuclease Cas3-HD family.</text>
</comment>
<dbReference type="Pfam" id="PF22590">
    <property type="entry name" value="Cas3-like_C_2"/>
    <property type="match status" value="1"/>
</dbReference>
<evidence type="ECO:0000259" key="10">
    <source>
        <dbReference type="PROSITE" id="PS51192"/>
    </source>
</evidence>
<dbReference type="EMBL" id="BAABHB010000025">
    <property type="protein sequence ID" value="GAA4421237.1"/>
    <property type="molecule type" value="Genomic_DNA"/>
</dbReference>
<dbReference type="RefSeq" id="WP_345271539.1">
    <property type="nucleotide sequence ID" value="NZ_BAABHB010000025.1"/>
</dbReference>
<evidence type="ECO:0000256" key="7">
    <source>
        <dbReference type="ARBA" id="ARBA00022806"/>
    </source>
</evidence>
<comment type="similarity">
    <text evidence="2">In the central section; belongs to the CRISPR-associated helicase Cas3 family.</text>
</comment>
<name>A0ABP8L204_9BACT</name>
<dbReference type="InterPro" id="IPR038257">
    <property type="entry name" value="CRISPR-assoc_Cas3_HD_sf"/>
</dbReference>
<evidence type="ECO:0000256" key="4">
    <source>
        <dbReference type="ARBA" id="ARBA00022723"/>
    </source>
</evidence>
<keyword evidence="6" id="KW-0378">Hydrolase</keyword>
<comment type="caution">
    <text evidence="12">The sequence shown here is derived from an EMBL/GenBank/DDBJ whole genome shotgun (WGS) entry which is preliminary data.</text>
</comment>
<keyword evidence="9" id="KW-0051">Antiviral defense</keyword>
<evidence type="ECO:0000256" key="6">
    <source>
        <dbReference type="ARBA" id="ARBA00022801"/>
    </source>
</evidence>
<dbReference type="CDD" id="cd17930">
    <property type="entry name" value="DEXHc_cas3"/>
    <property type="match status" value="1"/>
</dbReference>
<dbReference type="CDD" id="cd09641">
    <property type="entry name" value="Cas3''_I"/>
    <property type="match status" value="1"/>
</dbReference>
<feature type="domain" description="HD Cas3-type" evidence="11">
    <location>
        <begin position="15"/>
        <end position="207"/>
    </location>
</feature>
<feature type="domain" description="Helicase ATP-binding" evidence="10">
    <location>
        <begin position="264"/>
        <end position="462"/>
    </location>
</feature>
<evidence type="ECO:0000313" key="13">
    <source>
        <dbReference type="Proteomes" id="UP001500936"/>
    </source>
</evidence>
<dbReference type="InterPro" id="IPR006483">
    <property type="entry name" value="CRISPR-assoc_Cas3_HD"/>
</dbReference>
<protein>
    <submittedName>
        <fullName evidence="12">CRISPR-associated helicase/endonuclease Cas3</fullName>
    </submittedName>
</protein>
<evidence type="ECO:0000256" key="2">
    <source>
        <dbReference type="ARBA" id="ARBA00009046"/>
    </source>
</evidence>
<dbReference type="InterPro" id="IPR011545">
    <property type="entry name" value="DEAD/DEAH_box_helicase_dom"/>
</dbReference>
<dbReference type="SUPFAM" id="SSF52540">
    <property type="entry name" value="P-loop containing nucleoside triphosphate hydrolases"/>
    <property type="match status" value="1"/>
</dbReference>
<dbReference type="Pfam" id="PF00270">
    <property type="entry name" value="DEAD"/>
    <property type="match status" value="1"/>
</dbReference>
<evidence type="ECO:0000256" key="8">
    <source>
        <dbReference type="ARBA" id="ARBA00022840"/>
    </source>
</evidence>